<dbReference type="Gene3D" id="3.40.250.10">
    <property type="entry name" value="Rhodanese-like domain"/>
    <property type="match status" value="1"/>
</dbReference>
<dbReference type="PROSITE" id="PS50206">
    <property type="entry name" value="RHODANESE_3"/>
    <property type="match status" value="1"/>
</dbReference>
<dbReference type="HOGENOM" id="CLU_492422_0_0_0"/>
<dbReference type="Pfam" id="PF00581">
    <property type="entry name" value="Rhodanese"/>
    <property type="match status" value="1"/>
</dbReference>
<evidence type="ECO:0000259" key="15">
    <source>
        <dbReference type="PROSITE" id="PS51352"/>
    </source>
</evidence>
<keyword evidence="5" id="KW-0874">Quinone</keyword>
<dbReference type="SMART" id="SM00756">
    <property type="entry name" value="VKc"/>
    <property type="match status" value="1"/>
</dbReference>
<feature type="domain" description="Rhodanese" evidence="14">
    <location>
        <begin position="460"/>
        <end position="553"/>
    </location>
</feature>
<evidence type="ECO:0000256" key="11">
    <source>
        <dbReference type="ARBA" id="ARBA00023284"/>
    </source>
</evidence>
<keyword evidence="9 13" id="KW-0472">Membrane</keyword>
<evidence type="ECO:0000256" key="5">
    <source>
        <dbReference type="ARBA" id="ARBA00022719"/>
    </source>
</evidence>
<evidence type="ECO:0000313" key="17">
    <source>
        <dbReference type="Proteomes" id="UP000002432"/>
    </source>
</evidence>
<reference evidence="16 17" key="1">
    <citation type="journal article" date="2009" name="Appl. Environ. Microbiol.">
        <title>Three genomes from the phylum Acidobacteria provide insight into the lifestyles of these microorganisms in soils.</title>
        <authorList>
            <person name="Ward N.L."/>
            <person name="Challacombe J.F."/>
            <person name="Janssen P.H."/>
            <person name="Henrissat B."/>
            <person name="Coutinho P.M."/>
            <person name="Wu M."/>
            <person name="Xie G."/>
            <person name="Haft D.H."/>
            <person name="Sait M."/>
            <person name="Badger J."/>
            <person name="Barabote R.D."/>
            <person name="Bradley B."/>
            <person name="Brettin T.S."/>
            <person name="Brinkac L.M."/>
            <person name="Bruce D."/>
            <person name="Creasy T."/>
            <person name="Daugherty S.C."/>
            <person name="Davidsen T.M."/>
            <person name="DeBoy R.T."/>
            <person name="Detter J.C."/>
            <person name="Dodson R.J."/>
            <person name="Durkin A.S."/>
            <person name="Ganapathy A."/>
            <person name="Gwinn-Giglio M."/>
            <person name="Han C.S."/>
            <person name="Khouri H."/>
            <person name="Kiss H."/>
            <person name="Kothari S.P."/>
            <person name="Madupu R."/>
            <person name="Nelson K.E."/>
            <person name="Nelson W.C."/>
            <person name="Paulsen I."/>
            <person name="Penn K."/>
            <person name="Ren Q."/>
            <person name="Rosovitz M.J."/>
            <person name="Selengut J.D."/>
            <person name="Shrivastava S."/>
            <person name="Sullivan S.A."/>
            <person name="Tapia R."/>
            <person name="Thompson L.S."/>
            <person name="Watkins K.L."/>
            <person name="Yang Q."/>
            <person name="Yu C."/>
            <person name="Zafar N."/>
            <person name="Zhou L."/>
            <person name="Kuske C.R."/>
        </authorList>
    </citation>
    <scope>NUCLEOTIDE SEQUENCE [LARGE SCALE GENOMIC DNA]</scope>
    <source>
        <strain evidence="16 17">Ellin345</strain>
    </source>
</reference>
<dbReference type="OrthoDB" id="117402at2"/>
<dbReference type="InterPro" id="IPR044698">
    <property type="entry name" value="VKOR/LTO1"/>
</dbReference>
<proteinExistence type="inferred from homology"/>
<dbReference type="CDD" id="cd12916">
    <property type="entry name" value="VKOR_1"/>
    <property type="match status" value="1"/>
</dbReference>
<dbReference type="eggNOG" id="COG0607">
    <property type="taxonomic scope" value="Bacteria"/>
</dbReference>
<feature type="transmembrane region" description="Helical" evidence="13">
    <location>
        <begin position="86"/>
        <end position="103"/>
    </location>
</feature>
<dbReference type="SUPFAM" id="SSF52821">
    <property type="entry name" value="Rhodanese/Cell cycle control phosphatase"/>
    <property type="match status" value="1"/>
</dbReference>
<dbReference type="SUPFAM" id="SSF52833">
    <property type="entry name" value="Thioredoxin-like"/>
    <property type="match status" value="1"/>
</dbReference>
<keyword evidence="10" id="KW-1015">Disulfide bond</keyword>
<evidence type="ECO:0000256" key="7">
    <source>
        <dbReference type="ARBA" id="ARBA00022989"/>
    </source>
</evidence>
<dbReference type="KEGG" id="aba:Acid345_0799"/>
<gene>
    <name evidence="16" type="ordered locus">Acid345_0799</name>
</gene>
<dbReference type="eggNOG" id="COG1651">
    <property type="taxonomic scope" value="Bacteria"/>
</dbReference>
<evidence type="ECO:0000256" key="8">
    <source>
        <dbReference type="ARBA" id="ARBA00023002"/>
    </source>
</evidence>
<dbReference type="Pfam" id="PF13462">
    <property type="entry name" value="Thioredoxin_4"/>
    <property type="match status" value="1"/>
</dbReference>
<dbReference type="Gene3D" id="1.20.1440.130">
    <property type="entry name" value="VKOR domain"/>
    <property type="match status" value="1"/>
</dbReference>
<dbReference type="SMART" id="SM00450">
    <property type="entry name" value="RHOD"/>
    <property type="match status" value="1"/>
</dbReference>
<dbReference type="CDD" id="cd00158">
    <property type="entry name" value="RHOD"/>
    <property type="match status" value="1"/>
</dbReference>
<feature type="transmembrane region" description="Helical" evidence="13">
    <location>
        <begin position="149"/>
        <end position="167"/>
    </location>
</feature>
<feature type="region of interest" description="Disordered" evidence="12">
    <location>
        <begin position="389"/>
        <end position="419"/>
    </location>
</feature>
<keyword evidence="17" id="KW-1185">Reference proteome</keyword>
<dbReference type="InterPro" id="IPR036249">
    <property type="entry name" value="Thioredoxin-like_sf"/>
</dbReference>
<dbReference type="AlphaFoldDB" id="Q1ITJ6"/>
<dbReference type="EnsemblBacteria" id="ABF39804">
    <property type="protein sequence ID" value="ABF39804"/>
    <property type="gene ID" value="Acid345_0799"/>
</dbReference>
<evidence type="ECO:0000256" key="3">
    <source>
        <dbReference type="ARBA" id="ARBA00006214"/>
    </source>
</evidence>
<dbReference type="eggNOG" id="COG4243">
    <property type="taxonomic scope" value="Bacteria"/>
</dbReference>
<name>Q1ITJ6_KORVE</name>
<dbReference type="InterPro" id="IPR013766">
    <property type="entry name" value="Thioredoxin_domain"/>
</dbReference>
<evidence type="ECO:0000259" key="14">
    <source>
        <dbReference type="PROSITE" id="PS50206"/>
    </source>
</evidence>
<feature type="domain" description="Thioredoxin" evidence="15">
    <location>
        <begin position="169"/>
        <end position="360"/>
    </location>
</feature>
<comment type="subcellular location">
    <subcellularLocation>
        <location evidence="1">Membrane</location>
        <topology evidence="1">Multi-pass membrane protein</topology>
    </subcellularLocation>
</comment>
<keyword evidence="8" id="KW-0560">Oxidoreductase</keyword>
<evidence type="ECO:0000256" key="9">
    <source>
        <dbReference type="ARBA" id="ARBA00023136"/>
    </source>
</evidence>
<accession>Q1ITJ6</accession>
<dbReference type="InterPro" id="IPR036873">
    <property type="entry name" value="Rhodanese-like_dom_sf"/>
</dbReference>
<evidence type="ECO:0000256" key="13">
    <source>
        <dbReference type="SAM" id="Phobius"/>
    </source>
</evidence>
<dbReference type="GO" id="GO:0016491">
    <property type="term" value="F:oxidoreductase activity"/>
    <property type="evidence" value="ECO:0007669"/>
    <property type="project" value="UniProtKB-KW"/>
</dbReference>
<dbReference type="eggNOG" id="COG3266">
    <property type="taxonomic scope" value="Bacteria"/>
</dbReference>
<dbReference type="PANTHER" id="PTHR13887">
    <property type="entry name" value="GLUTATHIONE S-TRANSFERASE KAPPA"/>
    <property type="match status" value="1"/>
</dbReference>
<dbReference type="InterPro" id="IPR001763">
    <property type="entry name" value="Rhodanese-like_dom"/>
</dbReference>
<comment type="similarity">
    <text evidence="2">Belongs to the thioredoxin family. DsbA subfamily.</text>
</comment>
<keyword evidence="4 13" id="KW-0812">Transmembrane</keyword>
<comment type="similarity">
    <text evidence="3">Belongs to the VKOR family.</text>
</comment>
<evidence type="ECO:0000256" key="2">
    <source>
        <dbReference type="ARBA" id="ARBA00005791"/>
    </source>
</evidence>
<dbReference type="GO" id="GO:0016020">
    <property type="term" value="C:membrane"/>
    <property type="evidence" value="ECO:0007669"/>
    <property type="project" value="UniProtKB-SubCell"/>
</dbReference>
<sequence>MRKTLALVLSLIGLFDSAYLWWVYTSPTHPLVCLGSGCDDVRASRFAFWGGIPTPAFGAVLYATLVILIVAESFAGESTSKLLKRIAFYLSAAGLIVSLYLTSLEAFQIHAWCAWCVAQQIAIALIFILLGVELGKPESDTPKRAQRNVAVLIICVVLAIPAFAWLSNHSAAEVKKQLDANSTEGPADLTRLIRPDSHTAGPADAPITIVEFGDFQCPSCIIAEATNRQIRRNYPKQVRFVFRQFPLAKFHVFAERAAEAAECADDQGKFWQMHDRMYEADGELAPVQLKYYAQDIGLDSAKFNACLESGEKEARVKADMEDGKAVGVGATPTFWVNQVKHVGGLKLQDIAVAAAAPAQSSEAAPSAPPGPAKPVPAALAATVTFDKNSSKAKKEAAPVENKPATNSTAPPTATASLIPGAAPAANPLAVGQSDSGDCDVNAPKGPGKNEIPTNAAQDLHKKGALFVDIRSPKDFAKSHISGAVNLPLNKLSDGAGTLPKDKPVVVYESGLAAGDVCAASRAAAGLLASRGFKEVKVYHDGFAGWQKAGGSVQ</sequence>
<dbReference type="RefSeq" id="WP_011521606.1">
    <property type="nucleotide sequence ID" value="NC_008009.1"/>
</dbReference>
<evidence type="ECO:0000313" key="16">
    <source>
        <dbReference type="EMBL" id="ABF39804.1"/>
    </source>
</evidence>
<evidence type="ECO:0000256" key="6">
    <source>
        <dbReference type="ARBA" id="ARBA00022729"/>
    </source>
</evidence>
<feature type="compositionally biased region" description="Low complexity" evidence="12">
    <location>
        <begin position="403"/>
        <end position="416"/>
    </location>
</feature>
<dbReference type="Pfam" id="PF07884">
    <property type="entry name" value="VKOR"/>
    <property type="match status" value="1"/>
</dbReference>
<feature type="transmembrane region" description="Helical" evidence="13">
    <location>
        <begin position="56"/>
        <end position="74"/>
    </location>
</feature>
<evidence type="ECO:0000256" key="10">
    <source>
        <dbReference type="ARBA" id="ARBA00023157"/>
    </source>
</evidence>
<dbReference type="InterPro" id="IPR038354">
    <property type="entry name" value="VKOR_sf"/>
</dbReference>
<organism evidence="16 17">
    <name type="scientific">Koribacter versatilis (strain Ellin345)</name>
    <dbReference type="NCBI Taxonomy" id="204669"/>
    <lineage>
        <taxon>Bacteria</taxon>
        <taxon>Pseudomonadati</taxon>
        <taxon>Acidobacteriota</taxon>
        <taxon>Terriglobia</taxon>
        <taxon>Terriglobales</taxon>
        <taxon>Candidatus Korobacteraceae</taxon>
        <taxon>Candidatus Korobacter</taxon>
    </lineage>
</organism>
<dbReference type="PANTHER" id="PTHR13887:SF14">
    <property type="entry name" value="DISULFIDE BOND FORMATION PROTEIN D"/>
    <property type="match status" value="1"/>
</dbReference>
<dbReference type="GO" id="GO:0048038">
    <property type="term" value="F:quinone binding"/>
    <property type="evidence" value="ECO:0007669"/>
    <property type="project" value="UniProtKB-KW"/>
</dbReference>
<evidence type="ECO:0000256" key="1">
    <source>
        <dbReference type="ARBA" id="ARBA00004141"/>
    </source>
</evidence>
<dbReference type="PROSITE" id="PS51352">
    <property type="entry name" value="THIOREDOXIN_2"/>
    <property type="match status" value="1"/>
</dbReference>
<dbReference type="InterPro" id="IPR012336">
    <property type="entry name" value="Thioredoxin-like_fold"/>
</dbReference>
<keyword evidence="7 13" id="KW-1133">Transmembrane helix</keyword>
<dbReference type="InterPro" id="IPR012932">
    <property type="entry name" value="VKOR"/>
</dbReference>
<keyword evidence="6" id="KW-0732">Signal</keyword>
<dbReference type="EMBL" id="CP000360">
    <property type="protein sequence ID" value="ABF39804.1"/>
    <property type="molecule type" value="Genomic_DNA"/>
</dbReference>
<dbReference type="Proteomes" id="UP000002432">
    <property type="component" value="Chromosome"/>
</dbReference>
<evidence type="ECO:0000256" key="4">
    <source>
        <dbReference type="ARBA" id="ARBA00022692"/>
    </source>
</evidence>
<keyword evidence="11" id="KW-0676">Redox-active center</keyword>
<dbReference type="Gene3D" id="3.40.30.10">
    <property type="entry name" value="Glutaredoxin"/>
    <property type="match status" value="1"/>
</dbReference>
<dbReference type="STRING" id="204669.Acid345_0799"/>
<evidence type="ECO:0000256" key="12">
    <source>
        <dbReference type="SAM" id="MobiDB-lite"/>
    </source>
</evidence>
<protein>
    <submittedName>
        <fullName evidence="16">Vitamin K epoxide reductase</fullName>
    </submittedName>
</protein>
<feature type="transmembrane region" description="Helical" evidence="13">
    <location>
        <begin position="109"/>
        <end position="129"/>
    </location>
</feature>